<dbReference type="InterPro" id="IPR032675">
    <property type="entry name" value="LRR_dom_sf"/>
</dbReference>
<dbReference type="PROSITE" id="PS00107">
    <property type="entry name" value="PROTEIN_KINASE_ATP"/>
    <property type="match status" value="1"/>
</dbReference>
<evidence type="ECO:0000256" key="7">
    <source>
        <dbReference type="ARBA" id="ARBA00022729"/>
    </source>
</evidence>
<dbReference type="Proteomes" id="UP000233837">
    <property type="component" value="Unassembled WGS sequence"/>
</dbReference>
<comment type="similarity">
    <text evidence="2">Belongs to the protein kinase superfamily. Ser/Thr protein kinase family.</text>
</comment>
<keyword evidence="15" id="KW-0325">Glycoprotein</keyword>
<evidence type="ECO:0000313" key="22">
    <source>
        <dbReference type="Proteomes" id="UP000233837"/>
    </source>
</evidence>
<keyword evidence="12 18" id="KW-1133">Transmembrane helix</keyword>
<evidence type="ECO:0000313" key="21">
    <source>
        <dbReference type="EMBL" id="PKU87108.1"/>
    </source>
</evidence>
<dbReference type="FunFam" id="3.80.10.10:FF:001519">
    <property type="entry name" value="Highly similar to receptor-like protein kinase"/>
    <property type="match status" value="1"/>
</dbReference>
<keyword evidence="6 18" id="KW-0812">Transmembrane</keyword>
<keyword evidence="22" id="KW-1185">Reference proteome</keyword>
<proteinExistence type="inferred from homology"/>
<evidence type="ECO:0000256" key="4">
    <source>
        <dbReference type="ARBA" id="ARBA00022614"/>
    </source>
</evidence>
<keyword evidence="13 18" id="KW-0472">Membrane</keyword>
<dbReference type="FunFam" id="1.10.510.10:FF:001424">
    <property type="entry name" value="Protein kinase superfamily protein"/>
    <property type="match status" value="1"/>
</dbReference>
<feature type="transmembrane region" description="Helical" evidence="18">
    <location>
        <begin position="574"/>
        <end position="596"/>
    </location>
</feature>
<dbReference type="InterPro" id="IPR050647">
    <property type="entry name" value="Plant_LRR-RLKs"/>
</dbReference>
<dbReference type="GO" id="GO:0033612">
    <property type="term" value="F:receptor serine/threonine kinase binding"/>
    <property type="evidence" value="ECO:0007669"/>
    <property type="project" value="TreeGrafter"/>
</dbReference>
<dbReference type="Pfam" id="PF00560">
    <property type="entry name" value="LRR_1"/>
    <property type="match status" value="6"/>
</dbReference>
<evidence type="ECO:0000256" key="5">
    <source>
        <dbReference type="ARBA" id="ARBA00022679"/>
    </source>
</evidence>
<dbReference type="Pfam" id="PF13855">
    <property type="entry name" value="LRR_8"/>
    <property type="match status" value="2"/>
</dbReference>
<comment type="similarity">
    <text evidence="3">Belongs to the RLP family.</text>
</comment>
<dbReference type="InterPro" id="IPR000719">
    <property type="entry name" value="Prot_kinase_dom"/>
</dbReference>
<evidence type="ECO:0000256" key="10">
    <source>
        <dbReference type="ARBA" id="ARBA00022777"/>
    </source>
</evidence>
<dbReference type="InterPro" id="IPR011009">
    <property type="entry name" value="Kinase-like_dom_sf"/>
</dbReference>
<evidence type="ECO:0000256" key="16">
    <source>
        <dbReference type="PROSITE-ProRule" id="PRU10141"/>
    </source>
</evidence>
<evidence type="ECO:0000256" key="2">
    <source>
        <dbReference type="ARBA" id="ARBA00008684"/>
    </source>
</evidence>
<keyword evidence="11 16" id="KW-0067">ATP-binding</keyword>
<dbReference type="InterPro" id="IPR008271">
    <property type="entry name" value="Ser/Thr_kinase_AS"/>
</dbReference>
<reference evidence="21 22" key="1">
    <citation type="journal article" date="2016" name="Sci. Rep.">
        <title>The Dendrobium catenatum Lindl. genome sequence provides insights into polysaccharide synthase, floral development and adaptive evolution.</title>
        <authorList>
            <person name="Zhang G.Q."/>
            <person name="Xu Q."/>
            <person name="Bian C."/>
            <person name="Tsai W.C."/>
            <person name="Yeh C.M."/>
            <person name="Liu K.W."/>
            <person name="Yoshida K."/>
            <person name="Zhang L.S."/>
            <person name="Chang S.B."/>
            <person name="Chen F."/>
            <person name="Shi Y."/>
            <person name="Su Y.Y."/>
            <person name="Zhang Y.Q."/>
            <person name="Chen L.J."/>
            <person name="Yin Y."/>
            <person name="Lin M."/>
            <person name="Huang H."/>
            <person name="Deng H."/>
            <person name="Wang Z.W."/>
            <person name="Zhu S.L."/>
            <person name="Zhao X."/>
            <person name="Deng C."/>
            <person name="Niu S.C."/>
            <person name="Huang J."/>
            <person name="Wang M."/>
            <person name="Liu G.H."/>
            <person name="Yang H.J."/>
            <person name="Xiao X.J."/>
            <person name="Hsiao Y.Y."/>
            <person name="Wu W.L."/>
            <person name="Chen Y.Y."/>
            <person name="Mitsuda N."/>
            <person name="Ohme-Takagi M."/>
            <person name="Luo Y.B."/>
            <person name="Van de Peer Y."/>
            <person name="Liu Z.J."/>
        </authorList>
    </citation>
    <scope>NUCLEOTIDE SEQUENCE [LARGE SCALE GENOMIC DNA]</scope>
    <source>
        <tissue evidence="21">The whole plant</tissue>
    </source>
</reference>
<dbReference type="SUPFAM" id="SSF56112">
    <property type="entry name" value="Protein kinase-like (PK-like)"/>
    <property type="match status" value="1"/>
</dbReference>
<keyword evidence="9 16" id="KW-0547">Nucleotide-binding</keyword>
<comment type="subcellular location">
    <subcellularLocation>
        <location evidence="1">Cell membrane</location>
        <topology evidence="1">Single-pass membrane protein</topology>
    </subcellularLocation>
</comment>
<dbReference type="InterPro" id="IPR013210">
    <property type="entry name" value="LRR_N_plant-typ"/>
</dbReference>
<evidence type="ECO:0000256" key="18">
    <source>
        <dbReference type="SAM" id="Phobius"/>
    </source>
</evidence>
<evidence type="ECO:0000256" key="15">
    <source>
        <dbReference type="ARBA" id="ARBA00023180"/>
    </source>
</evidence>
<sequence length="912" mass="100796">MVPKFTCFICTFVTLLLFHKTPAKSALNEKQILLNIKNDWGNPLSLSSWNLTGDHCKFNGISCSDDGFVEGINLYNSNISSPIPASICDLKGLAFLYLSDNNIPGEFPIVLNNCSKLQELDISDNYFVGQLPVDIDKMPINLTHLVIYGNNFTGNIPPAIGRLPAIKLINLRYNLLYGTIPAEMGNLSTLETLDLAYNSLVGEIPASIWIMKPLKYLYLFVNNLTGEISRTVAANGLVEIDLSKNNLTGSIPEAFGELQNLSALLLCYNNLSGEIPASIGRLPNLYDIKLFNNRLEGVLPPEMGKYSKLRNFEVDDNMFTGELPEHLCDGKVLTCLIVFNNQLTGTLPESLSSCYTLLNVQIQNNQFTGEFPAGIWSAVNLSFMISNQNNLTGTLPDKFPWNLTRLEIQNNQFFGRIPSSAGGLLVFLGDGNKFSGELPKSFFDMSLLQELSLSRNQISGMIPTEIANMKKLTFLDLSNNHLSGHIPDTMGSMMLHSLDLSKNKLSGDIPSNLGNLILGSLNLSFNYLTGEIPVPLQKLFSEQSFLANPNLCTSYSIPSIQKCRIHPKKVSTGLLVFFSVLGAIIFSGVVLLCFLITKERRRRKKAGAFPLDSKLTLFQAGNFNKSVIFNSLTDDKLVGSGGGGKVYRVSLCRNNTVAVKKIHDTFRLDSDIEKQFQAEVKILGSILHDNIVKLLCCISGENLKLLVYEYLQNGSLDWWLHQRRRGNEAPLDWPTRLQIAVGAAKGLCYMHHHCSPPIIHRDVKSSNILLDPKFNAKIADFGLAKILERKGEPASVSVEAGTFGYMAPEYATLSKVNEKVDRVKEAEMMFKIGLICTMYNASERPTMNEVVQMLMKLVQGRNSNVGVGGGDGGTPLLDSESRMGSKRKQVVDIMEDDSDDSVVNQYDGILSL</sequence>
<evidence type="ECO:0000256" key="19">
    <source>
        <dbReference type="SAM" id="SignalP"/>
    </source>
</evidence>
<keyword evidence="7 19" id="KW-0732">Signal</keyword>
<keyword evidence="14 21" id="KW-0675">Receptor</keyword>
<evidence type="ECO:0000256" key="12">
    <source>
        <dbReference type="ARBA" id="ARBA00022989"/>
    </source>
</evidence>
<name>A0A2I0XGS6_9ASPA</name>
<dbReference type="AlphaFoldDB" id="A0A2I0XGS6"/>
<dbReference type="EMBL" id="KZ501893">
    <property type="protein sequence ID" value="PKU87108.1"/>
    <property type="molecule type" value="Genomic_DNA"/>
</dbReference>
<dbReference type="SUPFAM" id="SSF52075">
    <property type="entry name" value="Outer arm dynein light chain 1"/>
    <property type="match status" value="1"/>
</dbReference>
<evidence type="ECO:0000256" key="11">
    <source>
        <dbReference type="ARBA" id="ARBA00022840"/>
    </source>
</evidence>
<feature type="signal peptide" evidence="19">
    <location>
        <begin position="1"/>
        <end position="25"/>
    </location>
</feature>
<dbReference type="PANTHER" id="PTHR48056">
    <property type="entry name" value="LRR RECEPTOR-LIKE SERINE/THREONINE-PROTEIN KINASE-RELATED"/>
    <property type="match status" value="1"/>
</dbReference>
<evidence type="ECO:0000256" key="3">
    <source>
        <dbReference type="ARBA" id="ARBA00009592"/>
    </source>
</evidence>
<feature type="domain" description="Protein kinase" evidence="20">
    <location>
        <begin position="632"/>
        <end position="912"/>
    </location>
</feature>
<dbReference type="Pfam" id="PF00069">
    <property type="entry name" value="Pkinase"/>
    <property type="match status" value="1"/>
</dbReference>
<dbReference type="InterPro" id="IPR001611">
    <property type="entry name" value="Leu-rich_rpt"/>
</dbReference>
<dbReference type="Gene3D" id="3.80.10.10">
    <property type="entry name" value="Ribonuclease Inhibitor"/>
    <property type="match status" value="4"/>
</dbReference>
<evidence type="ECO:0000259" key="20">
    <source>
        <dbReference type="PROSITE" id="PS50011"/>
    </source>
</evidence>
<dbReference type="GO" id="GO:0004672">
    <property type="term" value="F:protein kinase activity"/>
    <property type="evidence" value="ECO:0007669"/>
    <property type="project" value="InterPro"/>
</dbReference>
<accession>A0A2I0XGS6</accession>
<dbReference type="PROSITE" id="PS50011">
    <property type="entry name" value="PROTEIN_KINASE_DOM"/>
    <property type="match status" value="1"/>
</dbReference>
<feature type="chain" id="PRO_5014169459" evidence="19">
    <location>
        <begin position="26"/>
        <end position="912"/>
    </location>
</feature>
<dbReference type="SMART" id="SM00220">
    <property type="entry name" value="S_TKc"/>
    <property type="match status" value="1"/>
</dbReference>
<dbReference type="FunFam" id="3.80.10.10:FF:000111">
    <property type="entry name" value="LRR receptor-like serine/threonine-protein kinase ERECTA"/>
    <property type="match status" value="1"/>
</dbReference>
<evidence type="ECO:0000256" key="9">
    <source>
        <dbReference type="ARBA" id="ARBA00022741"/>
    </source>
</evidence>
<dbReference type="SUPFAM" id="SSF52047">
    <property type="entry name" value="RNI-like"/>
    <property type="match status" value="1"/>
</dbReference>
<dbReference type="SMART" id="SM00369">
    <property type="entry name" value="LRR_TYP"/>
    <property type="match status" value="4"/>
</dbReference>
<dbReference type="PANTHER" id="PTHR48056:SF29">
    <property type="entry name" value="RECEPTOR-LIKE PROTEIN KINASE HSL1"/>
    <property type="match status" value="1"/>
</dbReference>
<gene>
    <name evidence="21" type="primary">HSL1</name>
    <name evidence="21" type="ORF">MA16_Dca006516</name>
</gene>
<reference evidence="21 22" key="2">
    <citation type="journal article" date="2017" name="Nature">
        <title>The Apostasia genome and the evolution of orchids.</title>
        <authorList>
            <person name="Zhang G.Q."/>
            <person name="Liu K.W."/>
            <person name="Li Z."/>
            <person name="Lohaus R."/>
            <person name="Hsiao Y.Y."/>
            <person name="Niu S.C."/>
            <person name="Wang J.Y."/>
            <person name="Lin Y.C."/>
            <person name="Xu Q."/>
            <person name="Chen L.J."/>
            <person name="Yoshida K."/>
            <person name="Fujiwara S."/>
            <person name="Wang Z.W."/>
            <person name="Zhang Y.Q."/>
            <person name="Mitsuda N."/>
            <person name="Wang M."/>
            <person name="Liu G.H."/>
            <person name="Pecoraro L."/>
            <person name="Huang H.X."/>
            <person name="Xiao X.J."/>
            <person name="Lin M."/>
            <person name="Wu X.Y."/>
            <person name="Wu W.L."/>
            <person name="Chen Y.Y."/>
            <person name="Chang S.B."/>
            <person name="Sakamoto S."/>
            <person name="Ohme-Takagi M."/>
            <person name="Yagi M."/>
            <person name="Zeng S.J."/>
            <person name="Shen C.Y."/>
            <person name="Yeh C.M."/>
            <person name="Luo Y.B."/>
            <person name="Tsai W.C."/>
            <person name="Van de Peer Y."/>
            <person name="Liu Z.J."/>
        </authorList>
    </citation>
    <scope>NUCLEOTIDE SEQUENCE [LARGE SCALE GENOMIC DNA]</scope>
    <source>
        <tissue evidence="21">The whole plant</tissue>
    </source>
</reference>
<dbReference type="Gene3D" id="1.10.510.10">
    <property type="entry name" value="Transferase(Phosphotransferase) domain 1"/>
    <property type="match status" value="1"/>
</dbReference>
<dbReference type="Pfam" id="PF08263">
    <property type="entry name" value="LRRNT_2"/>
    <property type="match status" value="1"/>
</dbReference>
<keyword evidence="5" id="KW-0808">Transferase</keyword>
<feature type="region of interest" description="Disordered" evidence="17">
    <location>
        <begin position="865"/>
        <end position="884"/>
    </location>
</feature>
<dbReference type="GO" id="GO:0005886">
    <property type="term" value="C:plasma membrane"/>
    <property type="evidence" value="ECO:0007669"/>
    <property type="project" value="UniProtKB-SubCell"/>
</dbReference>
<evidence type="ECO:0000256" key="6">
    <source>
        <dbReference type="ARBA" id="ARBA00022692"/>
    </source>
</evidence>
<keyword evidence="4" id="KW-0433">Leucine-rich repeat</keyword>
<dbReference type="STRING" id="906689.A0A2I0XGS6"/>
<organism evidence="21 22">
    <name type="scientific">Dendrobium catenatum</name>
    <dbReference type="NCBI Taxonomy" id="906689"/>
    <lineage>
        <taxon>Eukaryota</taxon>
        <taxon>Viridiplantae</taxon>
        <taxon>Streptophyta</taxon>
        <taxon>Embryophyta</taxon>
        <taxon>Tracheophyta</taxon>
        <taxon>Spermatophyta</taxon>
        <taxon>Magnoliopsida</taxon>
        <taxon>Liliopsida</taxon>
        <taxon>Asparagales</taxon>
        <taxon>Orchidaceae</taxon>
        <taxon>Epidendroideae</taxon>
        <taxon>Malaxideae</taxon>
        <taxon>Dendrobiinae</taxon>
        <taxon>Dendrobium</taxon>
    </lineage>
</organism>
<dbReference type="GO" id="GO:0005524">
    <property type="term" value="F:ATP binding"/>
    <property type="evidence" value="ECO:0007669"/>
    <property type="project" value="UniProtKB-UniRule"/>
</dbReference>
<evidence type="ECO:0000256" key="8">
    <source>
        <dbReference type="ARBA" id="ARBA00022737"/>
    </source>
</evidence>
<evidence type="ECO:0000256" key="1">
    <source>
        <dbReference type="ARBA" id="ARBA00004162"/>
    </source>
</evidence>
<evidence type="ECO:0000256" key="17">
    <source>
        <dbReference type="SAM" id="MobiDB-lite"/>
    </source>
</evidence>
<protein>
    <submittedName>
        <fullName evidence="21">Receptor-like protein kinase HSL1</fullName>
    </submittedName>
</protein>
<evidence type="ECO:0000256" key="13">
    <source>
        <dbReference type="ARBA" id="ARBA00023136"/>
    </source>
</evidence>
<dbReference type="InterPro" id="IPR003591">
    <property type="entry name" value="Leu-rich_rpt_typical-subtyp"/>
</dbReference>
<dbReference type="FunFam" id="3.80.10.10:FF:000041">
    <property type="entry name" value="LRR receptor-like serine/threonine-protein kinase ERECTA"/>
    <property type="match status" value="1"/>
</dbReference>
<evidence type="ECO:0000256" key="14">
    <source>
        <dbReference type="ARBA" id="ARBA00023170"/>
    </source>
</evidence>
<keyword evidence="8" id="KW-0677">Repeat</keyword>
<feature type="binding site" evidence="16">
    <location>
        <position position="661"/>
    </location>
    <ligand>
        <name>ATP</name>
        <dbReference type="ChEBI" id="CHEBI:30616"/>
    </ligand>
</feature>
<dbReference type="InterPro" id="IPR017441">
    <property type="entry name" value="Protein_kinase_ATP_BS"/>
</dbReference>
<dbReference type="PROSITE" id="PS00108">
    <property type="entry name" value="PROTEIN_KINASE_ST"/>
    <property type="match status" value="1"/>
</dbReference>
<keyword evidence="10 21" id="KW-0418">Kinase</keyword>